<dbReference type="EMBL" id="CP013290">
    <property type="protein sequence ID" value="APH02417.1"/>
    <property type="molecule type" value="Genomic_DNA"/>
</dbReference>
<dbReference type="GO" id="GO:0003700">
    <property type="term" value="F:DNA-binding transcription factor activity"/>
    <property type="evidence" value="ECO:0007669"/>
    <property type="project" value="TreeGrafter"/>
</dbReference>
<accession>A0A1L3MJ69</accession>
<dbReference type="Gene3D" id="1.10.357.10">
    <property type="entry name" value="Tetracycline Repressor, domain 2"/>
    <property type="match status" value="1"/>
</dbReference>
<gene>
    <name evidence="7" type="ORF">ASJ30_13490</name>
</gene>
<dbReference type="Pfam" id="PF00440">
    <property type="entry name" value="TetR_N"/>
    <property type="match status" value="1"/>
</dbReference>
<dbReference type="PRINTS" id="PR00455">
    <property type="entry name" value="HTHTETR"/>
</dbReference>
<feature type="compositionally biased region" description="Low complexity" evidence="5">
    <location>
        <begin position="1"/>
        <end position="13"/>
    </location>
</feature>
<dbReference type="InterPro" id="IPR009057">
    <property type="entry name" value="Homeodomain-like_sf"/>
</dbReference>
<keyword evidence="1" id="KW-0805">Transcription regulation</keyword>
<keyword evidence="3" id="KW-0804">Transcription</keyword>
<evidence type="ECO:0000256" key="4">
    <source>
        <dbReference type="PROSITE-ProRule" id="PRU00335"/>
    </source>
</evidence>
<evidence type="ECO:0000313" key="8">
    <source>
        <dbReference type="Proteomes" id="UP000182938"/>
    </source>
</evidence>
<keyword evidence="8" id="KW-1185">Reference proteome</keyword>
<evidence type="ECO:0000259" key="6">
    <source>
        <dbReference type="PROSITE" id="PS50977"/>
    </source>
</evidence>
<dbReference type="FunFam" id="1.10.10.60:FF:000141">
    <property type="entry name" value="TetR family transcriptional regulator"/>
    <property type="match status" value="1"/>
</dbReference>
<evidence type="ECO:0000256" key="5">
    <source>
        <dbReference type="SAM" id="MobiDB-lite"/>
    </source>
</evidence>
<evidence type="ECO:0000313" key="7">
    <source>
        <dbReference type="EMBL" id="APH02417.1"/>
    </source>
</evidence>
<dbReference type="PANTHER" id="PTHR30055">
    <property type="entry name" value="HTH-TYPE TRANSCRIPTIONAL REGULATOR RUTR"/>
    <property type="match status" value="1"/>
</dbReference>
<proteinExistence type="predicted"/>
<dbReference type="AlphaFoldDB" id="A0A1L3MJ69"/>
<protein>
    <submittedName>
        <fullName evidence="7">Transcriptional regulator</fullName>
    </submittedName>
</protein>
<dbReference type="PROSITE" id="PS50977">
    <property type="entry name" value="HTH_TETR_2"/>
    <property type="match status" value="1"/>
</dbReference>
<evidence type="ECO:0000256" key="3">
    <source>
        <dbReference type="ARBA" id="ARBA00023163"/>
    </source>
</evidence>
<keyword evidence="2 4" id="KW-0238">DNA-binding</keyword>
<evidence type="ECO:0000256" key="1">
    <source>
        <dbReference type="ARBA" id="ARBA00023015"/>
    </source>
</evidence>
<sequence length="215" mass="23663">MTAQQATAAAPAALSEGDATAGEPLGRRALRTREAILDASRKLFLERGYAGTRINNITDACGISRAGFYTYFKDKREVFNLLGQTAYDDILAVIARWDNMPTHPSLDEIVEWVNAYFTFMDRHGAFIFSSAQSAPSDDDVRMLSKRMQLRVAFLLGMHLRARQQEPTSAPEALGLTALAGLDRSWFLVTVQDLGVDRTDVVQAIASVIHRGVGQV</sequence>
<feature type="DNA-binding region" description="H-T-H motif" evidence="4">
    <location>
        <begin position="53"/>
        <end position="72"/>
    </location>
</feature>
<organism evidence="7 8">
    <name type="scientific">Janibacter indicus</name>
    <dbReference type="NCBI Taxonomy" id="857417"/>
    <lineage>
        <taxon>Bacteria</taxon>
        <taxon>Bacillati</taxon>
        <taxon>Actinomycetota</taxon>
        <taxon>Actinomycetes</taxon>
        <taxon>Micrococcales</taxon>
        <taxon>Intrasporangiaceae</taxon>
        <taxon>Janibacter</taxon>
    </lineage>
</organism>
<dbReference type="PANTHER" id="PTHR30055:SF184">
    <property type="entry name" value="HTH-TYPE TRANSCRIPTIONAL REGULATOR ETHR"/>
    <property type="match status" value="1"/>
</dbReference>
<name>A0A1L3MJ69_9MICO</name>
<dbReference type="GO" id="GO:0000976">
    <property type="term" value="F:transcription cis-regulatory region binding"/>
    <property type="evidence" value="ECO:0007669"/>
    <property type="project" value="TreeGrafter"/>
</dbReference>
<feature type="domain" description="HTH tetR-type" evidence="6">
    <location>
        <begin position="30"/>
        <end position="90"/>
    </location>
</feature>
<reference evidence="7 8" key="1">
    <citation type="submission" date="2015-11" db="EMBL/GenBank/DDBJ databases">
        <authorList>
            <person name="Zhang Y."/>
            <person name="Guo Z."/>
        </authorList>
    </citation>
    <scope>NUCLEOTIDE SEQUENCE [LARGE SCALE GENOMIC DNA]</scope>
    <source>
        <strain evidence="7 8">YFY001</strain>
    </source>
</reference>
<feature type="region of interest" description="Disordered" evidence="5">
    <location>
        <begin position="1"/>
        <end position="20"/>
    </location>
</feature>
<dbReference type="Proteomes" id="UP000182938">
    <property type="component" value="Chromosome"/>
</dbReference>
<evidence type="ECO:0000256" key="2">
    <source>
        <dbReference type="ARBA" id="ARBA00023125"/>
    </source>
</evidence>
<dbReference type="GO" id="GO:0045892">
    <property type="term" value="P:negative regulation of DNA-templated transcription"/>
    <property type="evidence" value="ECO:0007669"/>
    <property type="project" value="UniProtKB-ARBA"/>
</dbReference>
<dbReference type="InterPro" id="IPR001647">
    <property type="entry name" value="HTH_TetR"/>
</dbReference>
<dbReference type="SUPFAM" id="SSF46689">
    <property type="entry name" value="Homeodomain-like"/>
    <property type="match status" value="1"/>
</dbReference>
<dbReference type="RefSeq" id="WP_072625561.1">
    <property type="nucleotide sequence ID" value="NZ_CP013290.1"/>
</dbReference>
<dbReference type="InterPro" id="IPR050109">
    <property type="entry name" value="HTH-type_TetR-like_transc_reg"/>
</dbReference>
<dbReference type="KEGG" id="jte:ASJ30_13490"/>